<organism evidence="1 2">
    <name type="scientific">Vaccinium darrowii</name>
    <dbReference type="NCBI Taxonomy" id="229202"/>
    <lineage>
        <taxon>Eukaryota</taxon>
        <taxon>Viridiplantae</taxon>
        <taxon>Streptophyta</taxon>
        <taxon>Embryophyta</taxon>
        <taxon>Tracheophyta</taxon>
        <taxon>Spermatophyta</taxon>
        <taxon>Magnoliopsida</taxon>
        <taxon>eudicotyledons</taxon>
        <taxon>Gunneridae</taxon>
        <taxon>Pentapetalae</taxon>
        <taxon>asterids</taxon>
        <taxon>Ericales</taxon>
        <taxon>Ericaceae</taxon>
        <taxon>Vaccinioideae</taxon>
        <taxon>Vaccinieae</taxon>
        <taxon>Vaccinium</taxon>
    </lineage>
</organism>
<sequence length="96" mass="10519">MVSNLLGLVNTGQARPGHCKATLILALEWESLCDLESMLLVRWRDGARWSLHRNEPAWVVGEQRQLVFATLPCLVSPVVAPVADVGEFSGGISTFM</sequence>
<keyword evidence="2" id="KW-1185">Reference proteome</keyword>
<comment type="caution">
    <text evidence="1">The sequence shown here is derived from an EMBL/GenBank/DDBJ whole genome shotgun (WGS) entry which is preliminary data.</text>
</comment>
<dbReference type="EMBL" id="CM037152">
    <property type="protein sequence ID" value="KAH7833325.1"/>
    <property type="molecule type" value="Genomic_DNA"/>
</dbReference>
<protein>
    <submittedName>
        <fullName evidence="1">Uncharacterized protein</fullName>
    </submittedName>
</protein>
<reference evidence="1 2" key="1">
    <citation type="journal article" date="2021" name="Hortic Res">
        <title>High-quality reference genome and annotation aids understanding of berry development for evergreen blueberry (Vaccinium darrowii).</title>
        <authorList>
            <person name="Yu J."/>
            <person name="Hulse-Kemp A.M."/>
            <person name="Babiker E."/>
            <person name="Staton M."/>
        </authorList>
    </citation>
    <scope>NUCLEOTIDE SEQUENCE [LARGE SCALE GENOMIC DNA]</scope>
    <source>
        <strain evidence="2">cv. NJ 8807/NJ 8810</strain>
        <tissue evidence="1">Young leaf</tissue>
    </source>
</reference>
<proteinExistence type="predicted"/>
<gene>
    <name evidence="1" type="ORF">Vadar_005156</name>
</gene>
<evidence type="ECO:0000313" key="1">
    <source>
        <dbReference type="EMBL" id="KAH7833325.1"/>
    </source>
</evidence>
<accession>A0ACB7WYJ4</accession>
<evidence type="ECO:0000313" key="2">
    <source>
        <dbReference type="Proteomes" id="UP000828048"/>
    </source>
</evidence>
<name>A0ACB7WYJ4_9ERIC</name>
<dbReference type="Proteomes" id="UP000828048">
    <property type="component" value="Chromosome 2"/>
</dbReference>